<dbReference type="AlphaFoldDB" id="A0A9W6STJ7"/>
<dbReference type="Pfam" id="PF00583">
    <property type="entry name" value="Acetyltransf_1"/>
    <property type="match status" value="1"/>
</dbReference>
<dbReference type="InterPro" id="IPR000182">
    <property type="entry name" value="GNAT_dom"/>
</dbReference>
<dbReference type="GO" id="GO:0016747">
    <property type="term" value="F:acyltransferase activity, transferring groups other than amino-acyl groups"/>
    <property type="evidence" value="ECO:0007669"/>
    <property type="project" value="InterPro"/>
</dbReference>
<keyword evidence="3" id="KW-1185">Reference proteome</keyword>
<proteinExistence type="predicted"/>
<dbReference type="SUPFAM" id="SSF55729">
    <property type="entry name" value="Acyl-CoA N-acyltransferases (Nat)"/>
    <property type="match status" value="1"/>
</dbReference>
<comment type="caution">
    <text evidence="2">The sequence shown here is derived from an EMBL/GenBank/DDBJ whole genome shotgun (WGS) entry which is preliminary data.</text>
</comment>
<protein>
    <recommendedName>
        <fullName evidence="1">N-acetyltransferase domain-containing protein</fullName>
    </recommendedName>
</protein>
<evidence type="ECO:0000313" key="2">
    <source>
        <dbReference type="EMBL" id="GLZ81690.1"/>
    </source>
</evidence>
<dbReference type="CDD" id="cd04301">
    <property type="entry name" value="NAT_SF"/>
    <property type="match status" value="1"/>
</dbReference>
<feature type="domain" description="N-acetyltransferase" evidence="1">
    <location>
        <begin position="19"/>
        <end position="171"/>
    </location>
</feature>
<dbReference type="PANTHER" id="PTHR43072">
    <property type="entry name" value="N-ACETYLTRANSFERASE"/>
    <property type="match status" value="1"/>
</dbReference>
<gene>
    <name evidence="2" type="ORF">Afil01_64970</name>
</gene>
<dbReference type="PROSITE" id="PS51186">
    <property type="entry name" value="GNAT"/>
    <property type="match status" value="1"/>
</dbReference>
<name>A0A9W6STJ7_9ACTN</name>
<dbReference type="EMBL" id="BSTX01000007">
    <property type="protein sequence ID" value="GLZ81690.1"/>
    <property type="molecule type" value="Genomic_DNA"/>
</dbReference>
<dbReference type="Proteomes" id="UP001165079">
    <property type="component" value="Unassembled WGS sequence"/>
</dbReference>
<dbReference type="PANTHER" id="PTHR43072:SF60">
    <property type="entry name" value="L-2,4-DIAMINOBUTYRIC ACID ACETYLTRANSFERASE"/>
    <property type="match status" value="1"/>
</dbReference>
<dbReference type="RefSeq" id="WP_285667243.1">
    <property type="nucleotide sequence ID" value="NZ_BSTX01000007.1"/>
</dbReference>
<reference evidence="2" key="1">
    <citation type="submission" date="2023-03" db="EMBL/GenBank/DDBJ databases">
        <title>Actinorhabdospora filicis NBRC 111898.</title>
        <authorList>
            <person name="Ichikawa N."/>
            <person name="Sato H."/>
            <person name="Tonouchi N."/>
        </authorList>
    </citation>
    <scope>NUCLEOTIDE SEQUENCE</scope>
    <source>
        <strain evidence="2">NBRC 111898</strain>
    </source>
</reference>
<accession>A0A9W6STJ7</accession>
<sequence length="191" mass="21489">MHYAEFDPDPNHRPPRRHVALREATTEADYFACAKLISGHEDGDVRQWLDRTRRHAHGPRNALLVAESATDGIVAYGRVTWFPQPRYPGLDAAPEGYYLGGLIVADDHRRMGIGQRLTLARMRFIQRRSGDAWYLVNQTNAASILLHERLGFHEATRKFTFPGVSFEAPGGLVGHRRFDNRGVICPGCAEA</sequence>
<dbReference type="InterPro" id="IPR016181">
    <property type="entry name" value="Acyl_CoA_acyltransferase"/>
</dbReference>
<dbReference type="Gene3D" id="3.40.630.30">
    <property type="match status" value="1"/>
</dbReference>
<organism evidence="2 3">
    <name type="scientific">Actinorhabdospora filicis</name>
    <dbReference type="NCBI Taxonomy" id="1785913"/>
    <lineage>
        <taxon>Bacteria</taxon>
        <taxon>Bacillati</taxon>
        <taxon>Actinomycetota</taxon>
        <taxon>Actinomycetes</taxon>
        <taxon>Micromonosporales</taxon>
        <taxon>Micromonosporaceae</taxon>
        <taxon>Actinorhabdospora</taxon>
    </lineage>
</organism>
<evidence type="ECO:0000259" key="1">
    <source>
        <dbReference type="PROSITE" id="PS51186"/>
    </source>
</evidence>
<evidence type="ECO:0000313" key="3">
    <source>
        <dbReference type="Proteomes" id="UP001165079"/>
    </source>
</evidence>